<name>A0A0S4V4P2_RALSL</name>
<gene>
    <name evidence="1" type="ORF">RUN1985_v1_410008</name>
</gene>
<reference evidence="1" key="1">
    <citation type="submission" date="2015-10" db="EMBL/GenBank/DDBJ databases">
        <authorList>
            <person name="Gilbert D.G."/>
        </authorList>
    </citation>
    <scope>NUCLEOTIDE SEQUENCE</scope>
    <source>
        <strain evidence="1">Phyl III-seqv23</strain>
    </source>
</reference>
<protein>
    <submittedName>
        <fullName evidence="1">Uncharacterized protein</fullName>
    </submittedName>
</protein>
<dbReference type="AlphaFoldDB" id="A0A0S4V4P2"/>
<evidence type="ECO:0000313" key="1">
    <source>
        <dbReference type="EMBL" id="CUV29418.1"/>
    </source>
</evidence>
<accession>A0A0S4V4P2</accession>
<sequence>MRIIYICLKQKCPSTPQDWWDMLARAKDGYDYGLLTSAHMVLRCWTRSATSMLQRPSPLTTPSAADSAR</sequence>
<organism evidence="1">
    <name type="scientific">Ralstonia solanacearum</name>
    <name type="common">Pseudomonas solanacearum</name>
    <dbReference type="NCBI Taxonomy" id="305"/>
    <lineage>
        <taxon>Bacteria</taxon>
        <taxon>Pseudomonadati</taxon>
        <taxon>Pseudomonadota</taxon>
        <taxon>Betaproteobacteria</taxon>
        <taxon>Burkholderiales</taxon>
        <taxon>Burkholderiaceae</taxon>
        <taxon>Ralstonia</taxon>
        <taxon>Ralstonia solanacearum species complex</taxon>
    </lineage>
</organism>
<proteinExistence type="predicted"/>
<dbReference type="EMBL" id="LN899824">
    <property type="protein sequence ID" value="CUV29418.1"/>
    <property type="molecule type" value="Genomic_DNA"/>
</dbReference>